<evidence type="ECO:0000313" key="4">
    <source>
        <dbReference type="Proteomes" id="UP000520814"/>
    </source>
</evidence>
<feature type="domain" description="NAD-dependent epimerase/dehydratase" evidence="2">
    <location>
        <begin position="5"/>
        <end position="226"/>
    </location>
</feature>
<proteinExistence type="inferred from homology"/>
<name>A0A7W9W739_ARMRO</name>
<dbReference type="InterPro" id="IPR036291">
    <property type="entry name" value="NAD(P)-bd_dom_sf"/>
</dbReference>
<keyword evidence="4" id="KW-1185">Reference proteome</keyword>
<dbReference type="Gene3D" id="3.40.50.720">
    <property type="entry name" value="NAD(P)-binding Rossmann-like Domain"/>
    <property type="match status" value="1"/>
</dbReference>
<gene>
    <name evidence="3" type="ORF">HNQ39_002491</name>
</gene>
<evidence type="ECO:0000259" key="2">
    <source>
        <dbReference type="Pfam" id="PF01370"/>
    </source>
</evidence>
<evidence type="ECO:0000256" key="1">
    <source>
        <dbReference type="ARBA" id="ARBA00007637"/>
    </source>
</evidence>
<dbReference type="SUPFAM" id="SSF51735">
    <property type="entry name" value="NAD(P)-binding Rossmann-fold domains"/>
    <property type="match status" value="1"/>
</dbReference>
<dbReference type="Proteomes" id="UP000520814">
    <property type="component" value="Unassembled WGS sequence"/>
</dbReference>
<organism evidence="3 4">
    <name type="scientific">Armatimonas rosea</name>
    <dbReference type="NCBI Taxonomy" id="685828"/>
    <lineage>
        <taxon>Bacteria</taxon>
        <taxon>Bacillati</taxon>
        <taxon>Armatimonadota</taxon>
        <taxon>Armatimonadia</taxon>
        <taxon>Armatimonadales</taxon>
        <taxon>Armatimonadaceae</taxon>
        <taxon>Armatimonas</taxon>
    </lineage>
</organism>
<protein>
    <submittedName>
        <fullName evidence="3">Nucleoside-diphosphate-sugar epimerase</fullName>
    </submittedName>
</protein>
<dbReference type="EMBL" id="JACHGW010000002">
    <property type="protein sequence ID" value="MBB6050700.1"/>
    <property type="molecule type" value="Genomic_DNA"/>
</dbReference>
<comment type="similarity">
    <text evidence="1">Belongs to the NAD(P)-dependent epimerase/dehydratase family.</text>
</comment>
<dbReference type="InterPro" id="IPR001509">
    <property type="entry name" value="Epimerase_deHydtase"/>
</dbReference>
<comment type="caution">
    <text evidence="3">The sequence shown here is derived from an EMBL/GenBank/DDBJ whole genome shotgun (WGS) entry which is preliminary data.</text>
</comment>
<dbReference type="PANTHER" id="PTHR43000">
    <property type="entry name" value="DTDP-D-GLUCOSE 4,6-DEHYDRATASE-RELATED"/>
    <property type="match status" value="1"/>
</dbReference>
<sequence length="284" mass="30948">MSKKVLVTGGSGKAGSYVVRELVAAGYEVTNLDQRRLEGLPGAFIKVDLCNAGEVYDAFAQVKPDFVCHVAANPAPSGDPRQTVFANNTLSTYHVLQAAGDFGVKRLVYASSEMATGWLTTTQLPPRLPFAEEDRATTPNAYALSKYLGEVISDSLSVRYPEMPIVSLRINNVITPETYTWLADRRANYPHGGSGNFWSYIDVRDVATAFRCAIEADTTGHEVFLIAAADTCLDTPLHNALQDHYGNEALALLAEGHGEFQSVFNCSKAERVLGWKAAHSWRDA</sequence>
<reference evidence="3 4" key="1">
    <citation type="submission" date="2020-08" db="EMBL/GenBank/DDBJ databases">
        <title>Genomic Encyclopedia of Type Strains, Phase IV (KMG-IV): sequencing the most valuable type-strain genomes for metagenomic binning, comparative biology and taxonomic classification.</title>
        <authorList>
            <person name="Goeker M."/>
        </authorList>
    </citation>
    <scope>NUCLEOTIDE SEQUENCE [LARGE SCALE GENOMIC DNA]</scope>
    <source>
        <strain evidence="3 4">DSM 23562</strain>
    </source>
</reference>
<evidence type="ECO:0000313" key="3">
    <source>
        <dbReference type="EMBL" id="MBB6050700.1"/>
    </source>
</evidence>
<dbReference type="Pfam" id="PF01370">
    <property type="entry name" value="Epimerase"/>
    <property type="match status" value="1"/>
</dbReference>
<accession>A0A7W9W739</accession>
<dbReference type="RefSeq" id="WP_184196142.1">
    <property type="nucleotide sequence ID" value="NZ_JACHGW010000002.1"/>
</dbReference>
<dbReference type="AlphaFoldDB" id="A0A7W9W739"/>